<dbReference type="STRING" id="1137991.SAMN05660642_01357"/>
<proteinExistence type="inferred from homology"/>
<dbReference type="Pfam" id="PF01420">
    <property type="entry name" value="Methylase_S"/>
    <property type="match status" value="1"/>
</dbReference>
<organism evidence="5 6">
    <name type="scientific">Geodermatophilus siccatus</name>
    <dbReference type="NCBI Taxonomy" id="1137991"/>
    <lineage>
        <taxon>Bacteria</taxon>
        <taxon>Bacillati</taxon>
        <taxon>Actinomycetota</taxon>
        <taxon>Actinomycetes</taxon>
        <taxon>Geodermatophilales</taxon>
        <taxon>Geodermatophilaceae</taxon>
        <taxon>Geodermatophilus</taxon>
    </lineage>
</organism>
<keyword evidence="6" id="KW-1185">Reference proteome</keyword>
<dbReference type="InterPro" id="IPR000055">
    <property type="entry name" value="Restrct_endonuc_typeI_TRD"/>
</dbReference>
<evidence type="ECO:0000256" key="2">
    <source>
        <dbReference type="ARBA" id="ARBA00022747"/>
    </source>
</evidence>
<feature type="domain" description="Type I restriction modification DNA specificity" evidence="4">
    <location>
        <begin position="8"/>
        <end position="166"/>
    </location>
</feature>
<dbReference type="AlphaFoldDB" id="A0A1G9PUZ5"/>
<comment type="similarity">
    <text evidence="1">Belongs to the type-I restriction system S methylase family.</text>
</comment>
<keyword evidence="2" id="KW-0680">Restriction system</keyword>
<evidence type="ECO:0000256" key="3">
    <source>
        <dbReference type="ARBA" id="ARBA00023125"/>
    </source>
</evidence>
<reference evidence="6" key="1">
    <citation type="submission" date="2016-10" db="EMBL/GenBank/DDBJ databases">
        <authorList>
            <person name="Varghese N."/>
            <person name="Submissions S."/>
        </authorList>
    </citation>
    <scope>NUCLEOTIDE SEQUENCE [LARGE SCALE GENOMIC DNA]</scope>
    <source>
        <strain evidence="6">DSM 45419</strain>
    </source>
</reference>
<protein>
    <submittedName>
        <fullName evidence="5">Type I restriction enzyme, S subunit</fullName>
    </submittedName>
</protein>
<dbReference type="InterPro" id="IPR052021">
    <property type="entry name" value="Type-I_RS_S_subunit"/>
</dbReference>
<name>A0A1G9PUZ5_9ACTN</name>
<accession>A0A1G9PUZ5</accession>
<dbReference type="GO" id="GO:0009307">
    <property type="term" value="P:DNA restriction-modification system"/>
    <property type="evidence" value="ECO:0007669"/>
    <property type="project" value="UniProtKB-KW"/>
</dbReference>
<dbReference type="InterPro" id="IPR044946">
    <property type="entry name" value="Restrct_endonuc_typeI_TRD_sf"/>
</dbReference>
<evidence type="ECO:0000259" key="4">
    <source>
        <dbReference type="Pfam" id="PF01420"/>
    </source>
</evidence>
<keyword evidence="3" id="KW-0238">DNA-binding</keyword>
<evidence type="ECO:0000256" key="1">
    <source>
        <dbReference type="ARBA" id="ARBA00010923"/>
    </source>
</evidence>
<dbReference type="Proteomes" id="UP000198680">
    <property type="component" value="Unassembled WGS sequence"/>
</dbReference>
<dbReference type="GO" id="GO:0003677">
    <property type="term" value="F:DNA binding"/>
    <property type="evidence" value="ECO:0007669"/>
    <property type="project" value="UniProtKB-KW"/>
</dbReference>
<dbReference type="PANTHER" id="PTHR30408:SF12">
    <property type="entry name" value="TYPE I RESTRICTION ENZYME MJAVIII SPECIFICITY SUBUNIT"/>
    <property type="match status" value="1"/>
</dbReference>
<gene>
    <name evidence="5" type="ORF">SAMN05660642_01357</name>
</gene>
<dbReference type="EMBL" id="FNHE01000003">
    <property type="protein sequence ID" value="SDM02057.1"/>
    <property type="molecule type" value="Genomic_DNA"/>
</dbReference>
<evidence type="ECO:0000313" key="6">
    <source>
        <dbReference type="Proteomes" id="UP000198680"/>
    </source>
</evidence>
<sequence length="391" mass="44032">MSLNLDKSTWKRVRLGDVIARSRQQVDPQAGTVDRYVAGGHFDSGSPMVERWGDVNDGQMGSTFRYVFHPGQVLFISARPYLRKVAIPQFGGVVADKTYVLDAISKNGLLQDFLPFLLLSDRFCEFAMAEATGSMNPRLLWGAMQRFEFDLPPVEEQERIARLLWSCTRSVAASERVLGSMEQVARSWRSSVFSAGPQDRLDKFVEVALGRQRAPQHEQGDHMLPYVRAANIKDGRIDMTDLKVMNFTPAEQEKFRLEAGDVLVTEGCGSLKELGNSAVWQREGDREVFFQKTLIRLRSIEGRSNATLVREWARWAQEAGQFARIAKGTGILHLTAVRCATLPFRLLTETERDQISKEADDLESALAVLHEAVSVERRMMSSLMESLWSVA</sequence>
<dbReference type="Gene3D" id="3.90.220.20">
    <property type="entry name" value="DNA methylase specificity domains"/>
    <property type="match status" value="2"/>
</dbReference>
<dbReference type="RefSeq" id="WP_175479467.1">
    <property type="nucleotide sequence ID" value="NZ_FNHE01000003.1"/>
</dbReference>
<dbReference type="PANTHER" id="PTHR30408">
    <property type="entry name" value="TYPE-1 RESTRICTION ENZYME ECOKI SPECIFICITY PROTEIN"/>
    <property type="match status" value="1"/>
</dbReference>
<evidence type="ECO:0000313" key="5">
    <source>
        <dbReference type="EMBL" id="SDM02057.1"/>
    </source>
</evidence>
<dbReference type="SUPFAM" id="SSF116734">
    <property type="entry name" value="DNA methylase specificity domain"/>
    <property type="match status" value="2"/>
</dbReference>